<comment type="similarity">
    <text evidence="2">Belongs to the folylpolyglutamate synthase family.</text>
</comment>
<dbReference type="AlphaFoldDB" id="A0ABD0KJI1"/>
<dbReference type="GO" id="GO:0006730">
    <property type="term" value="P:one-carbon metabolic process"/>
    <property type="evidence" value="ECO:0007669"/>
    <property type="project" value="UniProtKB-KW"/>
</dbReference>
<evidence type="ECO:0000256" key="10">
    <source>
        <dbReference type="ARBA" id="ARBA00030592"/>
    </source>
</evidence>
<keyword evidence="8" id="KW-0067">ATP-binding</keyword>
<dbReference type="GO" id="GO:0004326">
    <property type="term" value="F:tetrahydrofolylpolyglutamate synthase activity"/>
    <property type="evidence" value="ECO:0007669"/>
    <property type="project" value="UniProtKB-EC"/>
</dbReference>
<evidence type="ECO:0000256" key="9">
    <source>
        <dbReference type="ARBA" id="ARBA00022842"/>
    </source>
</evidence>
<dbReference type="InterPro" id="IPR036615">
    <property type="entry name" value="Mur_ligase_C_dom_sf"/>
</dbReference>
<dbReference type="Gene3D" id="3.40.1190.10">
    <property type="entry name" value="Mur-like, catalytic domain"/>
    <property type="match status" value="1"/>
</dbReference>
<evidence type="ECO:0000256" key="12">
    <source>
        <dbReference type="ARBA" id="ARBA00047493"/>
    </source>
</evidence>
<sequence length="267" mass="28815">MPSMFGLVFLVAVYIFVRVEKVDVAVIEVGLGGQFDPNQHHTAASGTDKTRLPGRAQIMKKGNVTYTWTVAHTTDSMEQCAKWFQDEAKKECSTIRGNVVRALVFCMTKPRLAAPHLQYLKDCGFRVAAFCPCVISTSAREHFIDHISLSYDRAEANQRAAEQMKDWETVVSALPAGQPNVCNGYVSADPPCLSASFPSTVSALWWASLGKNASLEALARADLGIDGGGVGTGGVEVPDVDAVHVQVLVTGSMLMVGRAIKLLDARE</sequence>
<reference evidence="14 15" key="1">
    <citation type="journal article" date="2023" name="Sci. Data">
        <title>Genome assembly of the Korean intertidal mud-creeper Batillaria attramentaria.</title>
        <authorList>
            <person name="Patra A.K."/>
            <person name="Ho P.T."/>
            <person name="Jun S."/>
            <person name="Lee S.J."/>
            <person name="Kim Y."/>
            <person name="Won Y.J."/>
        </authorList>
    </citation>
    <scope>NUCLEOTIDE SEQUENCE [LARGE SCALE GENOMIC DNA]</scope>
    <source>
        <strain evidence="14">Wonlab-2016</strain>
    </source>
</reference>
<keyword evidence="9" id="KW-0460">Magnesium</keyword>
<proteinExistence type="inferred from homology"/>
<comment type="caution">
    <text evidence="14">The sequence shown here is derived from an EMBL/GenBank/DDBJ whole genome shotgun (WGS) entry which is preliminary data.</text>
</comment>
<accession>A0ABD0KJI1</accession>
<evidence type="ECO:0000256" key="7">
    <source>
        <dbReference type="ARBA" id="ARBA00022741"/>
    </source>
</evidence>
<evidence type="ECO:0000256" key="13">
    <source>
        <dbReference type="SAM" id="SignalP"/>
    </source>
</evidence>
<protein>
    <recommendedName>
        <fullName evidence="3">tetrahydrofolate synthase</fullName>
        <ecNumber evidence="3">6.3.2.17</ecNumber>
    </recommendedName>
    <alternativeName>
        <fullName evidence="11">Folylpoly-gamma-glutamate synthetase</fullName>
    </alternativeName>
    <alternativeName>
        <fullName evidence="10">Tetrahydrofolylpolyglutamate synthase</fullName>
    </alternativeName>
</protein>
<dbReference type="PANTHER" id="PTHR11136">
    <property type="entry name" value="FOLYLPOLYGLUTAMATE SYNTHASE-RELATED"/>
    <property type="match status" value="1"/>
</dbReference>
<evidence type="ECO:0000256" key="11">
    <source>
        <dbReference type="ARBA" id="ARBA00030876"/>
    </source>
</evidence>
<name>A0ABD0KJI1_9CAEN</name>
<dbReference type="GO" id="GO:0046872">
    <property type="term" value="F:metal ion binding"/>
    <property type="evidence" value="ECO:0007669"/>
    <property type="project" value="UniProtKB-KW"/>
</dbReference>
<evidence type="ECO:0000256" key="4">
    <source>
        <dbReference type="ARBA" id="ARBA00022563"/>
    </source>
</evidence>
<evidence type="ECO:0000256" key="3">
    <source>
        <dbReference type="ARBA" id="ARBA00013025"/>
    </source>
</evidence>
<keyword evidence="15" id="KW-1185">Reference proteome</keyword>
<evidence type="ECO:0000256" key="1">
    <source>
        <dbReference type="ARBA" id="ARBA00005150"/>
    </source>
</evidence>
<dbReference type="SUPFAM" id="SSF53244">
    <property type="entry name" value="MurD-like peptide ligases, peptide-binding domain"/>
    <property type="match status" value="1"/>
</dbReference>
<comment type="catalytic activity">
    <reaction evidence="12">
        <text>(6S)-5,6,7,8-tetrahydrofolyl-(gamma-L-Glu)(n) + L-glutamate + ATP = (6S)-5,6,7,8-tetrahydrofolyl-(gamma-L-Glu)(n+1) + ADP + phosphate + H(+)</text>
        <dbReference type="Rhea" id="RHEA:10580"/>
        <dbReference type="Rhea" id="RHEA-COMP:14738"/>
        <dbReference type="Rhea" id="RHEA-COMP:14740"/>
        <dbReference type="ChEBI" id="CHEBI:15378"/>
        <dbReference type="ChEBI" id="CHEBI:29985"/>
        <dbReference type="ChEBI" id="CHEBI:30616"/>
        <dbReference type="ChEBI" id="CHEBI:43474"/>
        <dbReference type="ChEBI" id="CHEBI:141005"/>
        <dbReference type="ChEBI" id="CHEBI:456216"/>
        <dbReference type="EC" id="6.3.2.17"/>
    </reaction>
</comment>
<organism evidence="14 15">
    <name type="scientific">Batillaria attramentaria</name>
    <dbReference type="NCBI Taxonomy" id="370345"/>
    <lineage>
        <taxon>Eukaryota</taxon>
        <taxon>Metazoa</taxon>
        <taxon>Spiralia</taxon>
        <taxon>Lophotrochozoa</taxon>
        <taxon>Mollusca</taxon>
        <taxon>Gastropoda</taxon>
        <taxon>Caenogastropoda</taxon>
        <taxon>Sorbeoconcha</taxon>
        <taxon>Cerithioidea</taxon>
        <taxon>Batillariidae</taxon>
        <taxon>Batillaria</taxon>
    </lineage>
</organism>
<feature type="signal peptide" evidence="13">
    <location>
        <begin position="1"/>
        <end position="21"/>
    </location>
</feature>
<gene>
    <name evidence="14" type="ORF">BaRGS_00021501</name>
</gene>
<keyword evidence="5" id="KW-0436">Ligase</keyword>
<evidence type="ECO:0000256" key="2">
    <source>
        <dbReference type="ARBA" id="ARBA00008276"/>
    </source>
</evidence>
<dbReference type="InterPro" id="IPR036565">
    <property type="entry name" value="Mur-like_cat_sf"/>
</dbReference>
<dbReference type="EMBL" id="JACVVK020000167">
    <property type="protein sequence ID" value="KAK7487273.1"/>
    <property type="molecule type" value="Genomic_DNA"/>
</dbReference>
<evidence type="ECO:0000256" key="5">
    <source>
        <dbReference type="ARBA" id="ARBA00022598"/>
    </source>
</evidence>
<dbReference type="PANTHER" id="PTHR11136:SF5">
    <property type="entry name" value="FOLYLPOLYGLUTAMATE SYNTHASE, MITOCHONDRIAL"/>
    <property type="match status" value="1"/>
</dbReference>
<keyword evidence="6" id="KW-0479">Metal-binding</keyword>
<keyword evidence="4" id="KW-0554">One-carbon metabolism</keyword>
<dbReference type="GO" id="GO:0005524">
    <property type="term" value="F:ATP binding"/>
    <property type="evidence" value="ECO:0007669"/>
    <property type="project" value="UniProtKB-KW"/>
</dbReference>
<dbReference type="InterPro" id="IPR001645">
    <property type="entry name" value="Folylpolyglutamate_synth"/>
</dbReference>
<evidence type="ECO:0000256" key="6">
    <source>
        <dbReference type="ARBA" id="ARBA00022723"/>
    </source>
</evidence>
<keyword evidence="7" id="KW-0547">Nucleotide-binding</keyword>
<dbReference type="SUPFAM" id="SSF53623">
    <property type="entry name" value="MurD-like peptide ligases, catalytic domain"/>
    <property type="match status" value="1"/>
</dbReference>
<evidence type="ECO:0000313" key="14">
    <source>
        <dbReference type="EMBL" id="KAK7487273.1"/>
    </source>
</evidence>
<feature type="chain" id="PRO_5044831083" description="tetrahydrofolate synthase" evidence="13">
    <location>
        <begin position="22"/>
        <end position="267"/>
    </location>
</feature>
<dbReference type="Gene3D" id="3.90.190.20">
    <property type="entry name" value="Mur ligase, C-terminal domain"/>
    <property type="match status" value="1"/>
</dbReference>
<keyword evidence="13" id="KW-0732">Signal</keyword>
<comment type="pathway">
    <text evidence="1">Cofactor biosynthesis; tetrahydrofolylpolyglutamate biosynthesis.</text>
</comment>
<dbReference type="EC" id="6.3.2.17" evidence="3"/>
<dbReference type="Proteomes" id="UP001519460">
    <property type="component" value="Unassembled WGS sequence"/>
</dbReference>
<evidence type="ECO:0000256" key="8">
    <source>
        <dbReference type="ARBA" id="ARBA00022840"/>
    </source>
</evidence>
<evidence type="ECO:0000313" key="15">
    <source>
        <dbReference type="Proteomes" id="UP001519460"/>
    </source>
</evidence>